<dbReference type="RefSeq" id="WP_257125645.1">
    <property type="nucleotide sequence ID" value="NZ_CP019651.1"/>
</dbReference>
<reference evidence="3" key="1">
    <citation type="submission" date="2017-02" db="EMBL/GenBank/DDBJ databases">
        <title>Delineation of Paenibacillus larvae strains originating from foulbrood outbreaks.</title>
        <authorList>
            <person name="Beims H."/>
            <person name="Bunk B."/>
            <person name="Sproeer C."/>
            <person name="Mohr K.I."/>
            <person name="Pradella S."/>
            <person name="Guenther G."/>
            <person name="Rohde M."/>
            <person name="von der Ohe W."/>
            <person name="Steinert M."/>
        </authorList>
    </citation>
    <scope>NUCLEOTIDE SEQUENCE [LARGE SCALE GENOMIC DNA]</scope>
    <source>
        <strain evidence="3">Eric_III</strain>
    </source>
</reference>
<organism evidence="1 3">
    <name type="scientific">Paenibacillus larvae subsp. larvae</name>
    <dbReference type="NCBI Taxonomy" id="147375"/>
    <lineage>
        <taxon>Bacteria</taxon>
        <taxon>Bacillati</taxon>
        <taxon>Bacillota</taxon>
        <taxon>Bacilli</taxon>
        <taxon>Bacillales</taxon>
        <taxon>Paenibacillaceae</taxon>
        <taxon>Paenibacillus</taxon>
    </lineage>
</organism>
<protein>
    <submittedName>
        <fullName evidence="1">Uncharacterized protein</fullName>
    </submittedName>
</protein>
<evidence type="ECO:0000313" key="2">
    <source>
        <dbReference type="EMBL" id="QHZ53687.1"/>
    </source>
</evidence>
<dbReference type="EMBL" id="CP019655">
    <property type="protein sequence ID" value="AVF28469.1"/>
    <property type="molecule type" value="Genomic_DNA"/>
</dbReference>
<dbReference type="GeneID" id="78828564"/>
<dbReference type="AlphaFoldDB" id="A0A2L1TI00"/>
<evidence type="ECO:0000313" key="3">
    <source>
        <dbReference type="Proteomes" id="UP000239833"/>
    </source>
</evidence>
<accession>A0A2L1TI00</accession>
<evidence type="ECO:0000313" key="1">
    <source>
        <dbReference type="EMBL" id="AVF28469.1"/>
    </source>
</evidence>
<accession>A0A8B6WYJ7</accession>
<gene>
    <name evidence="1" type="ORF">ERICIII_04410</name>
    <name evidence="2" type="ORF">ERICV_04649</name>
</gene>
<dbReference type="EMBL" id="CP019717">
    <property type="protein sequence ID" value="QHZ53687.1"/>
    <property type="molecule type" value="Genomic_DNA"/>
</dbReference>
<evidence type="ECO:0000313" key="4">
    <source>
        <dbReference type="Proteomes" id="UP000464330"/>
    </source>
</evidence>
<name>A0A2L1TI00_9BACL</name>
<sequence>MKKKSLRSLSKGIGTLLLFSLMLLITGEVCPNLDESGFYPFD</sequence>
<accession>A0A6C0QYZ1</accession>
<dbReference type="Proteomes" id="UP000464330">
    <property type="component" value="Chromosome"/>
</dbReference>
<dbReference type="Proteomes" id="UP000239833">
    <property type="component" value="Chromosome"/>
</dbReference>
<reference evidence="1 4" key="2">
    <citation type="journal article" date="2020" name="Int. J. Med. Microbiol.">
        <title>Discovery of Paenibacillus larvae ERIC V: Phenotypic and genomic comparison to genotypes ERIC I-IV reveal different inventories of virulence factors which correlate with epidemiological prevalences of American Foulbrood.</title>
        <authorList>
            <person name="Beims H."/>
            <person name="Bunk B."/>
            <person name="Erler S."/>
            <person name="Mohr K.I."/>
            <person name="Sproer C."/>
            <person name="Pradella S."/>
            <person name="Gunther G."/>
            <person name="Rohde M."/>
            <person name="von der Ohe W."/>
            <person name="Steinert M."/>
        </authorList>
    </citation>
    <scope>NUCLEOTIDE SEQUENCE</scope>
    <source>
        <strain evidence="1">Eric_III</strain>
        <strain evidence="2">Eric_V</strain>
    </source>
</reference>
<proteinExistence type="predicted"/>